<keyword evidence="1" id="KW-0489">Methyltransferase</keyword>
<proteinExistence type="predicted"/>
<dbReference type="PANTHER" id="PTHR43591">
    <property type="entry name" value="METHYLTRANSFERASE"/>
    <property type="match status" value="1"/>
</dbReference>
<dbReference type="GO" id="GO:0032259">
    <property type="term" value="P:methylation"/>
    <property type="evidence" value="ECO:0007669"/>
    <property type="project" value="UniProtKB-KW"/>
</dbReference>
<accession>A0A2G4SXX6</accession>
<dbReference type="SUPFAM" id="SSF53335">
    <property type="entry name" value="S-adenosyl-L-methionine-dependent methyltransferases"/>
    <property type="match status" value="1"/>
</dbReference>
<reference evidence="1 2" key="1">
    <citation type="journal article" date="2016" name="Proc. Natl. Acad. Sci. U.S.A.">
        <title>Lipid metabolic changes in an early divergent fungus govern the establishment of a mutualistic symbiosis with endobacteria.</title>
        <authorList>
            <person name="Lastovetsky O.A."/>
            <person name="Gaspar M.L."/>
            <person name="Mondo S.J."/>
            <person name="LaButti K.M."/>
            <person name="Sandor L."/>
            <person name="Grigoriev I.V."/>
            <person name="Henry S.A."/>
            <person name="Pawlowska T.E."/>
        </authorList>
    </citation>
    <scope>NUCLEOTIDE SEQUENCE [LARGE SCALE GENOMIC DNA]</scope>
    <source>
        <strain evidence="1 2">ATCC 52813</strain>
    </source>
</reference>
<keyword evidence="2" id="KW-1185">Reference proteome</keyword>
<evidence type="ECO:0000313" key="2">
    <source>
        <dbReference type="Proteomes" id="UP000242254"/>
    </source>
</evidence>
<dbReference type="Pfam" id="PF13489">
    <property type="entry name" value="Methyltransf_23"/>
    <property type="match status" value="1"/>
</dbReference>
<keyword evidence="1" id="KW-0808">Transferase</keyword>
<dbReference type="CDD" id="cd02440">
    <property type="entry name" value="AdoMet_MTases"/>
    <property type="match status" value="1"/>
</dbReference>
<dbReference type="Gene3D" id="3.40.50.150">
    <property type="entry name" value="Vaccinia Virus protein VP39"/>
    <property type="match status" value="1"/>
</dbReference>
<dbReference type="STRING" id="1340429.A0A2G4SXX6"/>
<sequence>MGNLPSKGGEWIESTAALPKRMRSNSKQFNGDPSLIPSKLLPSNSKRYSKTSVVIPVRHQIVTLDNVTPLVSLPHAATIHPLSPRRSTGYFKHRGSHDSQSISSITSEEVEPNTPTFLFGHDELSSSLPKDSVFDHDVWVYEYGAEKERDRQTRQHYVLKQVLQGNIHVTLDKPTRILDSACGVGLWSLEMAHDFPNCQVIGIDILPPSEHEGWSLARTGAWSAGQTRNVCFQKQDILQSTLSFDDGSFDFIYQRDVATVLPFNIWPKLLLEFFRITKPGGKIELVEYDLHFKNPGPVLNLVNEWYSAAAATIGVRQDYTNYLSEYLKRAGYINITEKTIDIPIGEWPTNDLQRQYGFLYKEQMKALFKSMKRWWCTEIKVSPQEYDQVCIDALKEFEEYHSMARWKIFTAEKPKSA</sequence>
<dbReference type="EMBL" id="KZ303847">
    <property type="protein sequence ID" value="PHZ13594.1"/>
    <property type="molecule type" value="Genomic_DNA"/>
</dbReference>
<protein>
    <submittedName>
        <fullName evidence="1">S-adenosyl-L-methionine-dependent methyltransferase</fullName>
    </submittedName>
</protein>
<name>A0A2G4SXX6_RHIZD</name>
<evidence type="ECO:0000313" key="1">
    <source>
        <dbReference type="EMBL" id="PHZ13594.1"/>
    </source>
</evidence>
<gene>
    <name evidence="1" type="ORF">RHIMIDRAFT_236647</name>
</gene>
<organism evidence="1 2">
    <name type="scientific">Rhizopus microsporus ATCC 52813</name>
    <dbReference type="NCBI Taxonomy" id="1340429"/>
    <lineage>
        <taxon>Eukaryota</taxon>
        <taxon>Fungi</taxon>
        <taxon>Fungi incertae sedis</taxon>
        <taxon>Mucoromycota</taxon>
        <taxon>Mucoromycotina</taxon>
        <taxon>Mucoromycetes</taxon>
        <taxon>Mucorales</taxon>
        <taxon>Mucorineae</taxon>
        <taxon>Rhizopodaceae</taxon>
        <taxon>Rhizopus</taxon>
    </lineage>
</organism>
<dbReference type="GeneID" id="35439597"/>
<dbReference type="Proteomes" id="UP000242254">
    <property type="component" value="Unassembled WGS sequence"/>
</dbReference>
<dbReference type="AlphaFoldDB" id="A0A2G4SXX6"/>
<dbReference type="GO" id="GO:0008168">
    <property type="term" value="F:methyltransferase activity"/>
    <property type="evidence" value="ECO:0007669"/>
    <property type="project" value="UniProtKB-KW"/>
</dbReference>
<dbReference type="RefSeq" id="XP_023467302.1">
    <property type="nucleotide sequence ID" value="XM_023608607.1"/>
</dbReference>
<dbReference type="InterPro" id="IPR029063">
    <property type="entry name" value="SAM-dependent_MTases_sf"/>
</dbReference>